<evidence type="ECO:0000313" key="2">
    <source>
        <dbReference type="EMBL" id="GAA5483834.1"/>
    </source>
</evidence>
<comment type="caution">
    <text evidence="2">The sequence shown here is derived from an EMBL/GenBank/DDBJ whole genome shotgun (WGS) entry which is preliminary data.</text>
</comment>
<keyword evidence="3" id="KW-1185">Reference proteome</keyword>
<gene>
    <name evidence="2" type="ORF">Hsar01_03068</name>
</gene>
<proteinExistence type="predicted"/>
<name>A0ABP9UR60_9BACT</name>
<dbReference type="EMBL" id="BAABRI010000018">
    <property type="protein sequence ID" value="GAA5483834.1"/>
    <property type="molecule type" value="Genomic_DNA"/>
</dbReference>
<dbReference type="Pfam" id="PF11412">
    <property type="entry name" value="DsbD_N"/>
    <property type="match status" value="1"/>
</dbReference>
<dbReference type="InterPro" id="IPR028250">
    <property type="entry name" value="DsbDN"/>
</dbReference>
<accession>A0ABP9UR60</accession>
<dbReference type="Proteomes" id="UP001476282">
    <property type="component" value="Unassembled WGS sequence"/>
</dbReference>
<protein>
    <recommendedName>
        <fullName evidence="1">Thiol:disulfide interchange protein DsbD N-terminal domain-containing protein</fullName>
    </recommendedName>
</protein>
<organism evidence="2 3">
    <name type="scientific">Haloferula sargassicola</name>
    <dbReference type="NCBI Taxonomy" id="490096"/>
    <lineage>
        <taxon>Bacteria</taxon>
        <taxon>Pseudomonadati</taxon>
        <taxon>Verrucomicrobiota</taxon>
        <taxon>Verrucomicrobiia</taxon>
        <taxon>Verrucomicrobiales</taxon>
        <taxon>Verrucomicrobiaceae</taxon>
        <taxon>Haloferula</taxon>
    </lineage>
</organism>
<feature type="domain" description="Thiol:disulfide interchange protein DsbD N-terminal" evidence="1">
    <location>
        <begin position="42"/>
        <end position="151"/>
    </location>
</feature>
<evidence type="ECO:0000313" key="3">
    <source>
        <dbReference type="Proteomes" id="UP001476282"/>
    </source>
</evidence>
<evidence type="ECO:0000259" key="1">
    <source>
        <dbReference type="Pfam" id="PF11412"/>
    </source>
</evidence>
<sequence length="271" mass="28919">MLGSEMIRSVVFSIVLCAAMARAGVKSGHAEAELLSASDGYSAGQPVQLALKLKLDRGWHSYWLNPGDSGAPVSIDWTLPDGWVAGPLLYPVPQRFSTAGMVGYGYDDEVIMPVFLTPAEDASGEVKVRAAIDWLTCDPSACVPGEAELTLDLKDGVGDPTPEAKDIEKAYRTVPQPVDGATLQVEPGEKTLTLTITLPDDVDGEGAELIAATPNVLATQERVILGPSEEGSWKAIVPKNEYAKKTIDELEVLLTGGKLEAPLMLSWIMEN</sequence>
<reference evidence="2 3" key="1">
    <citation type="submission" date="2024-02" db="EMBL/GenBank/DDBJ databases">
        <title>Haloferula sargassicola NBRC 104335.</title>
        <authorList>
            <person name="Ichikawa N."/>
            <person name="Katano-Makiyama Y."/>
            <person name="Hidaka K."/>
        </authorList>
    </citation>
    <scope>NUCLEOTIDE SEQUENCE [LARGE SCALE GENOMIC DNA]</scope>
    <source>
        <strain evidence="2 3">NBRC 104335</strain>
    </source>
</reference>